<organism evidence="1 2">
    <name type="scientific">Lutibacter holmesii</name>
    <dbReference type="NCBI Taxonomy" id="1137985"/>
    <lineage>
        <taxon>Bacteria</taxon>
        <taxon>Pseudomonadati</taxon>
        <taxon>Bacteroidota</taxon>
        <taxon>Flavobacteriia</taxon>
        <taxon>Flavobacteriales</taxon>
        <taxon>Flavobacteriaceae</taxon>
        <taxon>Lutibacter</taxon>
    </lineage>
</organism>
<keyword evidence="2" id="KW-1185">Reference proteome</keyword>
<dbReference type="RefSeq" id="WP_386810421.1">
    <property type="nucleotide sequence ID" value="NZ_JBHTMV010000013.1"/>
</dbReference>
<evidence type="ECO:0000313" key="1">
    <source>
        <dbReference type="EMBL" id="MFD1294970.1"/>
    </source>
</evidence>
<sequence>MDKKKQQYLLKKRQSLQQEIVLNKLRDKISFQIAYLKKNNFNFTLYYKNEYLTWLQNSLPFIKRENCSGQLDYQINPNTFKPNNYTFSSSKEMIDIIREQLPKVISINSLVIICYDGGNPEIEISLQTLLANPTTFINGAETWLIAKNKSVVLEYICFKNTLSIFILE</sequence>
<accession>A0ABW3WUJ0</accession>
<protein>
    <submittedName>
        <fullName evidence="1">Uncharacterized protein</fullName>
    </submittedName>
</protein>
<dbReference type="Proteomes" id="UP001597241">
    <property type="component" value="Unassembled WGS sequence"/>
</dbReference>
<proteinExistence type="predicted"/>
<dbReference type="EMBL" id="JBHTMV010000013">
    <property type="protein sequence ID" value="MFD1294970.1"/>
    <property type="molecule type" value="Genomic_DNA"/>
</dbReference>
<gene>
    <name evidence="1" type="ORF">ACFQ5N_14090</name>
</gene>
<name>A0ABW3WUJ0_9FLAO</name>
<evidence type="ECO:0000313" key="2">
    <source>
        <dbReference type="Proteomes" id="UP001597241"/>
    </source>
</evidence>
<comment type="caution">
    <text evidence="1">The sequence shown here is derived from an EMBL/GenBank/DDBJ whole genome shotgun (WGS) entry which is preliminary data.</text>
</comment>
<reference evidence="2" key="1">
    <citation type="journal article" date="2019" name="Int. J. Syst. Evol. Microbiol.">
        <title>The Global Catalogue of Microorganisms (GCM) 10K type strain sequencing project: providing services to taxonomists for standard genome sequencing and annotation.</title>
        <authorList>
            <consortium name="The Broad Institute Genomics Platform"/>
            <consortium name="The Broad Institute Genome Sequencing Center for Infectious Disease"/>
            <person name="Wu L."/>
            <person name="Ma J."/>
        </authorList>
    </citation>
    <scope>NUCLEOTIDE SEQUENCE [LARGE SCALE GENOMIC DNA]</scope>
    <source>
        <strain evidence="2">CCUG 62221</strain>
    </source>
</reference>